<feature type="compositionally biased region" description="Basic and acidic residues" evidence="1">
    <location>
        <begin position="20"/>
        <end position="54"/>
    </location>
</feature>
<gene>
    <name evidence="2" type="ORF">E1301_Tti004282</name>
</gene>
<reference evidence="2 3" key="1">
    <citation type="journal article" date="2019" name="Mol. Ecol. Resour.">
        <title>Chromosome-level genome assembly of Triplophysa tibetana, a fish adapted to the harsh high-altitude environment of the Tibetan Plateau.</title>
        <authorList>
            <person name="Yang X."/>
            <person name="Liu H."/>
            <person name="Ma Z."/>
            <person name="Zou Y."/>
            <person name="Zou M."/>
            <person name="Mao Y."/>
            <person name="Li X."/>
            <person name="Wang H."/>
            <person name="Chen T."/>
            <person name="Wang W."/>
            <person name="Yang R."/>
        </authorList>
    </citation>
    <scope>NUCLEOTIDE SEQUENCE [LARGE SCALE GENOMIC DNA]</scope>
    <source>
        <strain evidence="2">TTIB1903HZAU</strain>
        <tissue evidence="2">Muscle</tissue>
    </source>
</reference>
<evidence type="ECO:0000313" key="3">
    <source>
        <dbReference type="Proteomes" id="UP000324632"/>
    </source>
</evidence>
<evidence type="ECO:0000313" key="2">
    <source>
        <dbReference type="EMBL" id="KAA0705520.1"/>
    </source>
</evidence>
<keyword evidence="3" id="KW-1185">Reference proteome</keyword>
<comment type="caution">
    <text evidence="2">The sequence shown here is derived from an EMBL/GenBank/DDBJ whole genome shotgun (WGS) entry which is preliminary data.</text>
</comment>
<evidence type="ECO:0000256" key="1">
    <source>
        <dbReference type="SAM" id="MobiDB-lite"/>
    </source>
</evidence>
<feature type="compositionally biased region" description="Basic and acidic residues" evidence="1">
    <location>
        <begin position="196"/>
        <end position="207"/>
    </location>
</feature>
<dbReference type="EMBL" id="SOYY01000021">
    <property type="protein sequence ID" value="KAA0705520.1"/>
    <property type="molecule type" value="Genomic_DNA"/>
</dbReference>
<organism evidence="2 3">
    <name type="scientific">Triplophysa tibetana</name>
    <dbReference type="NCBI Taxonomy" id="1572043"/>
    <lineage>
        <taxon>Eukaryota</taxon>
        <taxon>Metazoa</taxon>
        <taxon>Chordata</taxon>
        <taxon>Craniata</taxon>
        <taxon>Vertebrata</taxon>
        <taxon>Euteleostomi</taxon>
        <taxon>Actinopterygii</taxon>
        <taxon>Neopterygii</taxon>
        <taxon>Teleostei</taxon>
        <taxon>Ostariophysi</taxon>
        <taxon>Cypriniformes</taxon>
        <taxon>Nemacheilidae</taxon>
        <taxon>Triplophysa</taxon>
    </lineage>
</organism>
<sequence length="315" mass="34848">MESLAQESRAERIARYKRERRRELAERYGHQDEELPSKWSRREREGRGFHDSTCADRSGSEAINGGMRKNGRIPLEEKQVSTKISNGCRNNASVENIHQNSVQLGAKGMLRQFNQLHKGVAGVLDATCPEILQGAAKLANVSILSPLQHARYMTATVDVKTDDRAKMSVAAKMSLFKELEKTASPEVSSLLKPRSSFHERRTRRGNDNRALTQPITFGETVTAASPLLGAAGSPKGDGGSLEAGERRRLKGARYRTQPITIDEINLLQKGPVQLPHLHLSAHLSDRQQALSINLKPSEVALNSTQQPETSYKLPS</sequence>
<name>A0A5A9N727_9TELE</name>
<protein>
    <submittedName>
        <fullName evidence="2">Supervillin</fullName>
    </submittedName>
</protein>
<accession>A0A5A9N727</accession>
<dbReference type="AlphaFoldDB" id="A0A5A9N727"/>
<proteinExistence type="predicted"/>
<feature type="region of interest" description="Disordered" evidence="1">
    <location>
        <begin position="20"/>
        <end position="69"/>
    </location>
</feature>
<dbReference type="Proteomes" id="UP000324632">
    <property type="component" value="Chromosome 21"/>
</dbReference>
<feature type="region of interest" description="Disordered" evidence="1">
    <location>
        <begin position="190"/>
        <end position="248"/>
    </location>
</feature>